<gene>
    <name evidence="1" type="ORF">BB561_005074</name>
</gene>
<protein>
    <recommendedName>
        <fullName evidence="3">Type I restriction enzyme R protein N-terminal domain-containing protein</fullName>
    </recommendedName>
</protein>
<comment type="caution">
    <text evidence="1">The sequence shown here is derived from an EMBL/GenBank/DDBJ whole genome shotgun (WGS) entry which is preliminary data.</text>
</comment>
<dbReference type="Proteomes" id="UP000245383">
    <property type="component" value="Unassembled WGS sequence"/>
</dbReference>
<name>A0A2T9YCG2_9FUNG</name>
<keyword evidence="2" id="KW-1185">Reference proteome</keyword>
<evidence type="ECO:0000313" key="2">
    <source>
        <dbReference type="Proteomes" id="UP000245383"/>
    </source>
</evidence>
<evidence type="ECO:0000313" key="1">
    <source>
        <dbReference type="EMBL" id="PVU89999.1"/>
    </source>
</evidence>
<dbReference type="OrthoDB" id="5588358at2759"/>
<evidence type="ECO:0008006" key="3">
    <source>
        <dbReference type="Google" id="ProtNLM"/>
    </source>
</evidence>
<sequence>MDNLTRILGIALQEAQESDVTALVFCILGEADKDYRNGYMVRAEHHIINGISDVTVEVIQDNRKIMVIECKRNLVGFVRGRPQLAGYMAGNNYPNGLLICGQISTFYTLDLDDTHAIPVETITYNNATQIEHVIHRIREM</sequence>
<reference evidence="1 2" key="1">
    <citation type="journal article" date="2018" name="MBio">
        <title>Comparative Genomics Reveals the Core Gene Toolbox for the Fungus-Insect Symbiosis.</title>
        <authorList>
            <person name="Wang Y."/>
            <person name="Stata M."/>
            <person name="Wang W."/>
            <person name="Stajich J.E."/>
            <person name="White M.M."/>
            <person name="Moncalvo J.M."/>
        </authorList>
    </citation>
    <scope>NUCLEOTIDE SEQUENCE [LARGE SCALE GENOMIC DNA]</scope>
    <source>
        <strain evidence="1 2">SWE-8-4</strain>
    </source>
</reference>
<proteinExistence type="predicted"/>
<accession>A0A2T9YCG2</accession>
<organism evidence="1 2">
    <name type="scientific">Smittium simulii</name>
    <dbReference type="NCBI Taxonomy" id="133385"/>
    <lineage>
        <taxon>Eukaryota</taxon>
        <taxon>Fungi</taxon>
        <taxon>Fungi incertae sedis</taxon>
        <taxon>Zoopagomycota</taxon>
        <taxon>Kickxellomycotina</taxon>
        <taxon>Harpellomycetes</taxon>
        <taxon>Harpellales</taxon>
        <taxon>Legeriomycetaceae</taxon>
        <taxon>Smittium</taxon>
    </lineage>
</organism>
<dbReference type="EMBL" id="MBFR01000284">
    <property type="protein sequence ID" value="PVU89999.1"/>
    <property type="molecule type" value="Genomic_DNA"/>
</dbReference>
<dbReference type="AlphaFoldDB" id="A0A2T9YCG2"/>